<sequence length="84" mass="9206">MKAPHPKECTVHLAIHSQDWNTFTLLFQGDYGGLGVEDVFKPGTFIPATSIKDGVVVDAGDVLQMWSNSTYHVLSGLYQELLGL</sequence>
<dbReference type="HOGENOM" id="CLU_2533509_0_0_1"/>
<dbReference type="STRING" id="1388766.A0A017S7X8"/>
<dbReference type="Proteomes" id="UP000019804">
    <property type="component" value="Unassembled WGS sequence"/>
</dbReference>
<dbReference type="Pfam" id="PF03171">
    <property type="entry name" value="2OG-FeII_Oxy"/>
    <property type="match status" value="1"/>
</dbReference>
<feature type="domain" description="Isopenicillin N synthase-like Fe(2+) 2OG dioxygenase" evidence="1">
    <location>
        <begin position="15"/>
        <end position="71"/>
    </location>
</feature>
<keyword evidence="3" id="KW-1185">Reference proteome</keyword>
<accession>A0A017S7X8</accession>
<dbReference type="SUPFAM" id="SSF51197">
    <property type="entry name" value="Clavaminate synthase-like"/>
    <property type="match status" value="1"/>
</dbReference>
<proteinExistence type="predicted"/>
<dbReference type="OrthoDB" id="288590at2759"/>
<organism evidence="2 3">
    <name type="scientific">Aspergillus ruber (strain CBS 135680)</name>
    <dbReference type="NCBI Taxonomy" id="1388766"/>
    <lineage>
        <taxon>Eukaryota</taxon>
        <taxon>Fungi</taxon>
        <taxon>Dikarya</taxon>
        <taxon>Ascomycota</taxon>
        <taxon>Pezizomycotina</taxon>
        <taxon>Eurotiomycetes</taxon>
        <taxon>Eurotiomycetidae</taxon>
        <taxon>Eurotiales</taxon>
        <taxon>Aspergillaceae</taxon>
        <taxon>Aspergillus</taxon>
        <taxon>Aspergillus subgen. Aspergillus</taxon>
    </lineage>
</organism>
<protein>
    <recommendedName>
        <fullName evidence="1">Isopenicillin N synthase-like Fe(2+) 2OG dioxygenase domain-containing protein</fullName>
    </recommendedName>
</protein>
<evidence type="ECO:0000259" key="1">
    <source>
        <dbReference type="Pfam" id="PF03171"/>
    </source>
</evidence>
<dbReference type="AlphaFoldDB" id="A0A017S7X8"/>
<dbReference type="GeneID" id="63697722"/>
<dbReference type="InterPro" id="IPR027443">
    <property type="entry name" value="IPNS-like_sf"/>
</dbReference>
<dbReference type="EMBL" id="KK088435">
    <property type="protein sequence ID" value="EYE92734.1"/>
    <property type="molecule type" value="Genomic_DNA"/>
</dbReference>
<evidence type="ECO:0000313" key="2">
    <source>
        <dbReference type="EMBL" id="EYE92734.1"/>
    </source>
</evidence>
<dbReference type="Gene3D" id="2.60.120.330">
    <property type="entry name" value="B-lactam Antibiotic, Isopenicillin N Synthase, Chain"/>
    <property type="match status" value="1"/>
</dbReference>
<dbReference type="InterPro" id="IPR044861">
    <property type="entry name" value="IPNS-like_FE2OG_OXY"/>
</dbReference>
<dbReference type="RefSeq" id="XP_040636422.1">
    <property type="nucleotide sequence ID" value="XM_040782598.1"/>
</dbReference>
<evidence type="ECO:0000313" key="3">
    <source>
        <dbReference type="Proteomes" id="UP000019804"/>
    </source>
</evidence>
<feature type="non-terminal residue" evidence="2">
    <location>
        <position position="84"/>
    </location>
</feature>
<gene>
    <name evidence="2" type="ORF">EURHEDRAFT_415091</name>
</gene>
<name>A0A017S7X8_ASPRC</name>
<reference evidence="3" key="1">
    <citation type="journal article" date="2014" name="Nat. Commun.">
        <title>Genomic adaptations of the halophilic Dead Sea filamentous fungus Eurotium rubrum.</title>
        <authorList>
            <person name="Kis-Papo T."/>
            <person name="Weig A.R."/>
            <person name="Riley R."/>
            <person name="Persoh D."/>
            <person name="Salamov A."/>
            <person name="Sun H."/>
            <person name="Lipzen A."/>
            <person name="Wasser S.P."/>
            <person name="Rambold G."/>
            <person name="Grigoriev I.V."/>
            <person name="Nevo E."/>
        </authorList>
    </citation>
    <scope>NUCLEOTIDE SEQUENCE [LARGE SCALE GENOMIC DNA]</scope>
    <source>
        <strain evidence="3">CBS 135680</strain>
    </source>
</reference>